<dbReference type="Proteomes" id="UP001500037">
    <property type="component" value="Unassembled WGS sequence"/>
</dbReference>
<keyword evidence="2" id="KW-1185">Reference proteome</keyword>
<sequence>MTVGFVRINGGPGIVFAGAGRVIGVLTVGLDAVGRIATVHDIANPDKLRDITEGHLRDLGAP</sequence>
<reference evidence="1 2" key="1">
    <citation type="journal article" date="2019" name="Int. J. Syst. Evol. Microbiol.">
        <title>The Global Catalogue of Microorganisms (GCM) 10K type strain sequencing project: providing services to taxonomists for standard genome sequencing and annotation.</title>
        <authorList>
            <consortium name="The Broad Institute Genomics Platform"/>
            <consortium name="The Broad Institute Genome Sequencing Center for Infectious Disease"/>
            <person name="Wu L."/>
            <person name="Ma J."/>
        </authorList>
    </citation>
    <scope>NUCLEOTIDE SEQUENCE [LARGE SCALE GENOMIC DNA]</scope>
    <source>
        <strain evidence="1 2">JCM 13004</strain>
    </source>
</reference>
<evidence type="ECO:0000313" key="2">
    <source>
        <dbReference type="Proteomes" id="UP001500037"/>
    </source>
</evidence>
<dbReference type="EMBL" id="BAAALF010000165">
    <property type="protein sequence ID" value="GAA1264686.1"/>
    <property type="molecule type" value="Genomic_DNA"/>
</dbReference>
<evidence type="ECO:0000313" key="1">
    <source>
        <dbReference type="EMBL" id="GAA1264686.1"/>
    </source>
</evidence>
<proteinExistence type="predicted"/>
<organism evidence="1 2">
    <name type="scientific">Kitasatospora nipponensis</name>
    <dbReference type="NCBI Taxonomy" id="258049"/>
    <lineage>
        <taxon>Bacteria</taxon>
        <taxon>Bacillati</taxon>
        <taxon>Actinomycetota</taxon>
        <taxon>Actinomycetes</taxon>
        <taxon>Kitasatosporales</taxon>
        <taxon>Streptomycetaceae</taxon>
        <taxon>Kitasatospora</taxon>
    </lineage>
</organism>
<name>A0ABN1WWP4_9ACTN</name>
<dbReference type="RefSeq" id="WP_344445467.1">
    <property type="nucleotide sequence ID" value="NZ_BAAALF010000165.1"/>
</dbReference>
<accession>A0ABN1WWP4</accession>
<gene>
    <name evidence="1" type="ORF">GCM10009665_62590</name>
</gene>
<protein>
    <submittedName>
        <fullName evidence="1">Uncharacterized protein</fullName>
    </submittedName>
</protein>
<comment type="caution">
    <text evidence="1">The sequence shown here is derived from an EMBL/GenBank/DDBJ whole genome shotgun (WGS) entry which is preliminary data.</text>
</comment>